<dbReference type="GO" id="GO:0005773">
    <property type="term" value="C:vacuole"/>
    <property type="evidence" value="ECO:0007669"/>
    <property type="project" value="GOC"/>
</dbReference>
<name>A0A2U1QNR3_ARTAN</name>
<evidence type="ECO:0000313" key="3">
    <source>
        <dbReference type="EMBL" id="PWA99643.1"/>
    </source>
</evidence>
<dbReference type="EMBL" id="PKPP01000011">
    <property type="protein sequence ID" value="PWA99643.1"/>
    <property type="molecule type" value="Genomic_DNA"/>
</dbReference>
<dbReference type="PANTHER" id="PTHR12000">
    <property type="entry name" value="HEMOGLOBINASE FAMILY MEMBER"/>
    <property type="match status" value="1"/>
</dbReference>
<dbReference type="PANTHER" id="PTHR12000:SF44">
    <property type="entry name" value="LEGUMAIN PROTEIN"/>
    <property type="match status" value="1"/>
</dbReference>
<dbReference type="InterPro" id="IPR048501">
    <property type="entry name" value="Legum_prodom"/>
</dbReference>
<evidence type="ECO:0000256" key="1">
    <source>
        <dbReference type="ARBA" id="ARBA00009941"/>
    </source>
</evidence>
<dbReference type="InterPro" id="IPR001096">
    <property type="entry name" value="Peptidase_C13"/>
</dbReference>
<sequence>MREVKTRTLNNNSYEGSHVMQYGTQRISNETVSVYQGSFTYWNFTSNPFQSSESMGVVNQRDADLYSMWQTYKKSTGEPEQKRELLKKIKEITAHRTHLDSSVSMIEGQLLADRLIEVRGDGMALEDDWDCLKSMVRTYETHCGSLTQYGMKHT</sequence>
<organism evidence="3 4">
    <name type="scientific">Artemisia annua</name>
    <name type="common">Sweet wormwood</name>
    <dbReference type="NCBI Taxonomy" id="35608"/>
    <lineage>
        <taxon>Eukaryota</taxon>
        <taxon>Viridiplantae</taxon>
        <taxon>Streptophyta</taxon>
        <taxon>Embryophyta</taxon>
        <taxon>Tracheophyta</taxon>
        <taxon>Spermatophyta</taxon>
        <taxon>Magnoliopsida</taxon>
        <taxon>eudicotyledons</taxon>
        <taxon>Gunneridae</taxon>
        <taxon>Pentapetalae</taxon>
        <taxon>asterids</taxon>
        <taxon>campanulids</taxon>
        <taxon>Asterales</taxon>
        <taxon>Asteraceae</taxon>
        <taxon>Asteroideae</taxon>
        <taxon>Anthemideae</taxon>
        <taxon>Artemisiinae</taxon>
        <taxon>Artemisia</taxon>
    </lineage>
</organism>
<evidence type="ECO:0000259" key="2">
    <source>
        <dbReference type="Pfam" id="PF20985"/>
    </source>
</evidence>
<dbReference type="GO" id="GO:0051603">
    <property type="term" value="P:proteolysis involved in protein catabolic process"/>
    <property type="evidence" value="ECO:0007669"/>
    <property type="project" value="TreeGrafter"/>
</dbReference>
<gene>
    <name evidence="3" type="ORF">CTI12_AA004580</name>
</gene>
<comment type="caution">
    <text evidence="3">The sequence shown here is derived from an EMBL/GenBank/DDBJ whole genome shotgun (WGS) entry which is preliminary data.</text>
</comment>
<accession>A0A2U1QNR3</accession>
<dbReference type="Pfam" id="PF20985">
    <property type="entry name" value="Legum_prodom"/>
    <property type="match status" value="1"/>
</dbReference>
<feature type="domain" description="Legumain prodomain" evidence="2">
    <location>
        <begin position="87"/>
        <end position="154"/>
    </location>
</feature>
<dbReference type="FunFam" id="1.10.132.130:FF:000001">
    <property type="entry name" value="Vacuolar-processing enzyme beta-isozyme"/>
    <property type="match status" value="1"/>
</dbReference>
<dbReference type="Gene3D" id="1.10.132.130">
    <property type="match status" value="1"/>
</dbReference>
<dbReference type="InterPro" id="IPR046427">
    <property type="entry name" value="Legumain_prodom_sf"/>
</dbReference>
<evidence type="ECO:0000313" key="4">
    <source>
        <dbReference type="Proteomes" id="UP000245207"/>
    </source>
</evidence>
<comment type="similarity">
    <text evidence="1">Belongs to the peptidase C13 family.</text>
</comment>
<dbReference type="GO" id="GO:0006624">
    <property type="term" value="P:vacuolar protein processing"/>
    <property type="evidence" value="ECO:0007669"/>
    <property type="project" value="TreeGrafter"/>
</dbReference>
<dbReference type="CDD" id="cd21115">
    <property type="entry name" value="legumain_C"/>
    <property type="match status" value="1"/>
</dbReference>
<protein>
    <submittedName>
        <fullName evidence="3">Peptidase C13, legumain</fullName>
    </submittedName>
</protein>
<dbReference type="STRING" id="35608.A0A2U1QNR3"/>
<proteinExistence type="inferred from homology"/>
<dbReference type="AlphaFoldDB" id="A0A2U1QNR3"/>
<dbReference type="Proteomes" id="UP000245207">
    <property type="component" value="Unassembled WGS sequence"/>
</dbReference>
<dbReference type="OrthoDB" id="192611at2759"/>
<reference evidence="3 4" key="1">
    <citation type="journal article" date="2018" name="Mol. Plant">
        <title>The genome of Artemisia annua provides insight into the evolution of Asteraceae family and artemisinin biosynthesis.</title>
        <authorList>
            <person name="Shen Q."/>
            <person name="Zhang L."/>
            <person name="Liao Z."/>
            <person name="Wang S."/>
            <person name="Yan T."/>
            <person name="Shi P."/>
            <person name="Liu M."/>
            <person name="Fu X."/>
            <person name="Pan Q."/>
            <person name="Wang Y."/>
            <person name="Lv Z."/>
            <person name="Lu X."/>
            <person name="Zhang F."/>
            <person name="Jiang W."/>
            <person name="Ma Y."/>
            <person name="Chen M."/>
            <person name="Hao X."/>
            <person name="Li L."/>
            <person name="Tang Y."/>
            <person name="Lv G."/>
            <person name="Zhou Y."/>
            <person name="Sun X."/>
            <person name="Brodelius P.E."/>
            <person name="Rose J.K.C."/>
            <person name="Tang K."/>
        </authorList>
    </citation>
    <scope>NUCLEOTIDE SEQUENCE [LARGE SCALE GENOMIC DNA]</scope>
    <source>
        <strain evidence="4">cv. Huhao1</strain>
        <tissue evidence="3">Leaf</tissue>
    </source>
</reference>
<keyword evidence="4" id="KW-1185">Reference proteome</keyword>
<dbReference type="GO" id="GO:0004197">
    <property type="term" value="F:cysteine-type endopeptidase activity"/>
    <property type="evidence" value="ECO:0007669"/>
    <property type="project" value="TreeGrafter"/>
</dbReference>